<evidence type="ECO:0000313" key="3">
    <source>
        <dbReference type="EMBL" id="AKF08563.1"/>
    </source>
</evidence>
<dbReference type="KEGG" id="samy:DB32_005712"/>
<dbReference type="Pfam" id="PF01590">
    <property type="entry name" value="GAF"/>
    <property type="match status" value="1"/>
</dbReference>
<dbReference type="EMBL" id="CP011125">
    <property type="protein sequence ID" value="AKF08563.1"/>
    <property type="molecule type" value="Genomic_DNA"/>
</dbReference>
<dbReference type="SUPFAM" id="SSF55781">
    <property type="entry name" value="GAF domain-like"/>
    <property type="match status" value="1"/>
</dbReference>
<dbReference type="Proteomes" id="UP000034883">
    <property type="component" value="Chromosome"/>
</dbReference>
<dbReference type="STRING" id="927083.DB32_005712"/>
<dbReference type="RefSeq" id="WP_053235691.1">
    <property type="nucleotide sequence ID" value="NZ_CP011125.1"/>
</dbReference>
<name>A0A0F6YJV8_9BACT</name>
<gene>
    <name evidence="3" type="ORF">DB32_005712</name>
</gene>
<keyword evidence="1" id="KW-0175">Coiled coil</keyword>
<proteinExistence type="predicted"/>
<sequence>MSEDERERRTSEHPADLTREREAFVRQFLRKGVEVTESLLEENREVREQLQRTREENARLRAQVASDDAIRDLLRKIEQLEAERRALLAKSDELDERTKQNEVRTFEIEQELHDLANLYIASSHLHATLSVRGVVKHLSELLQQLMGGERYAIFLMERNGERAWPLLSENLGELGSVVVGEGPIGIAMMTGIARIRDDEPLPPGTLEEPLAIVPMMVRGVCVGVIVVVSVLAQKERWAAVDHALFDFLGSHGGTALIAANQYASQSDPRTALDGIERHLSAPQVGQSSAPPAGE</sequence>
<reference evidence="3 4" key="1">
    <citation type="submission" date="2015-03" db="EMBL/GenBank/DDBJ databases">
        <title>Genome assembly of Sandaracinus amylolyticus DSM 53668.</title>
        <authorList>
            <person name="Sharma G."/>
            <person name="Subramanian S."/>
        </authorList>
    </citation>
    <scope>NUCLEOTIDE SEQUENCE [LARGE SCALE GENOMIC DNA]</scope>
    <source>
        <strain evidence="3 4">DSM 53668</strain>
    </source>
</reference>
<dbReference type="OrthoDB" id="5524781at2"/>
<dbReference type="AlphaFoldDB" id="A0A0F6YJV8"/>
<organism evidence="3 4">
    <name type="scientific">Sandaracinus amylolyticus</name>
    <dbReference type="NCBI Taxonomy" id="927083"/>
    <lineage>
        <taxon>Bacteria</taxon>
        <taxon>Pseudomonadati</taxon>
        <taxon>Myxococcota</taxon>
        <taxon>Polyangia</taxon>
        <taxon>Polyangiales</taxon>
        <taxon>Sandaracinaceae</taxon>
        <taxon>Sandaracinus</taxon>
    </lineage>
</organism>
<dbReference type="InterPro" id="IPR029016">
    <property type="entry name" value="GAF-like_dom_sf"/>
</dbReference>
<dbReference type="InterPro" id="IPR003018">
    <property type="entry name" value="GAF"/>
</dbReference>
<feature type="coiled-coil region" evidence="1">
    <location>
        <begin position="33"/>
        <end position="97"/>
    </location>
</feature>
<feature type="domain" description="GAF" evidence="2">
    <location>
        <begin position="130"/>
        <end position="266"/>
    </location>
</feature>
<protein>
    <submittedName>
        <fullName evidence="3">GAF domain protein</fullName>
    </submittedName>
</protein>
<dbReference type="SMART" id="SM00065">
    <property type="entry name" value="GAF"/>
    <property type="match status" value="1"/>
</dbReference>
<evidence type="ECO:0000313" key="4">
    <source>
        <dbReference type="Proteomes" id="UP000034883"/>
    </source>
</evidence>
<keyword evidence="4" id="KW-1185">Reference proteome</keyword>
<evidence type="ECO:0000256" key="1">
    <source>
        <dbReference type="SAM" id="Coils"/>
    </source>
</evidence>
<evidence type="ECO:0000259" key="2">
    <source>
        <dbReference type="SMART" id="SM00065"/>
    </source>
</evidence>
<accession>A0A0F6YJV8</accession>
<dbReference type="Gene3D" id="3.30.450.40">
    <property type="match status" value="1"/>
</dbReference>